<keyword evidence="4" id="KW-1185">Reference proteome</keyword>
<sequence>MHSSSLLFVAGLLGAAAAQSHYDTRSLDITNDIWERGLAEEALDLETRGFKTGVAKALNKIKGGPPIAKSIDRKPAKVHNKLQKKPPAAKAPKVPKTHNKLQKKPAKNIGKNFRRDLDDDAIAQFVRDLEEAGLEIREPKRSHSKGRKHRKRPHHSKSRKLRRKHKKVHAEESE</sequence>
<organism evidence="3 4">
    <name type="scientific">Clonostachys byssicola</name>
    <dbReference type="NCBI Taxonomy" id="160290"/>
    <lineage>
        <taxon>Eukaryota</taxon>
        <taxon>Fungi</taxon>
        <taxon>Dikarya</taxon>
        <taxon>Ascomycota</taxon>
        <taxon>Pezizomycotina</taxon>
        <taxon>Sordariomycetes</taxon>
        <taxon>Hypocreomycetidae</taxon>
        <taxon>Hypocreales</taxon>
        <taxon>Bionectriaceae</taxon>
        <taxon>Clonostachys</taxon>
    </lineage>
</organism>
<feature type="region of interest" description="Disordered" evidence="1">
    <location>
        <begin position="65"/>
        <end position="113"/>
    </location>
</feature>
<feature type="compositionally biased region" description="Basic residues" evidence="1">
    <location>
        <begin position="93"/>
        <end position="106"/>
    </location>
</feature>
<dbReference type="EMBL" id="CABFNO020001340">
    <property type="protein sequence ID" value="CAG9982360.1"/>
    <property type="molecule type" value="Genomic_DNA"/>
</dbReference>
<proteinExistence type="predicted"/>
<dbReference type="OrthoDB" id="5148608at2759"/>
<feature type="compositionally biased region" description="Basic and acidic residues" evidence="1">
    <location>
        <begin position="130"/>
        <end position="141"/>
    </location>
</feature>
<feature type="compositionally biased region" description="Basic residues" evidence="1">
    <location>
        <begin position="142"/>
        <end position="168"/>
    </location>
</feature>
<reference evidence="3" key="1">
    <citation type="submission" date="2021-10" db="EMBL/GenBank/DDBJ databases">
        <authorList>
            <person name="Piombo E."/>
        </authorList>
    </citation>
    <scope>NUCLEOTIDE SEQUENCE</scope>
</reference>
<evidence type="ECO:0000256" key="1">
    <source>
        <dbReference type="SAM" id="MobiDB-lite"/>
    </source>
</evidence>
<protein>
    <submittedName>
        <fullName evidence="3">Uncharacterized protein</fullName>
    </submittedName>
</protein>
<accession>A0A9N9U7D5</accession>
<name>A0A9N9U7D5_9HYPO</name>
<evidence type="ECO:0000313" key="4">
    <source>
        <dbReference type="Proteomes" id="UP000754883"/>
    </source>
</evidence>
<keyword evidence="2" id="KW-0732">Signal</keyword>
<dbReference type="Proteomes" id="UP000754883">
    <property type="component" value="Unassembled WGS sequence"/>
</dbReference>
<gene>
    <name evidence="3" type="ORF">CBYS24578_00013215</name>
</gene>
<feature type="region of interest" description="Disordered" evidence="1">
    <location>
        <begin position="130"/>
        <end position="174"/>
    </location>
</feature>
<evidence type="ECO:0000256" key="2">
    <source>
        <dbReference type="SAM" id="SignalP"/>
    </source>
</evidence>
<dbReference type="AlphaFoldDB" id="A0A9N9U7D5"/>
<evidence type="ECO:0000313" key="3">
    <source>
        <dbReference type="EMBL" id="CAG9982360.1"/>
    </source>
</evidence>
<comment type="caution">
    <text evidence="3">The sequence shown here is derived from an EMBL/GenBank/DDBJ whole genome shotgun (WGS) entry which is preliminary data.</text>
</comment>
<feature type="chain" id="PRO_5040504155" evidence="2">
    <location>
        <begin position="19"/>
        <end position="174"/>
    </location>
</feature>
<feature type="signal peptide" evidence="2">
    <location>
        <begin position="1"/>
        <end position="18"/>
    </location>
</feature>